<protein>
    <submittedName>
        <fullName evidence="2">Uncharacterized protein</fullName>
    </submittedName>
</protein>
<feature type="compositionally biased region" description="Basic and acidic residues" evidence="1">
    <location>
        <begin position="32"/>
        <end position="44"/>
    </location>
</feature>
<feature type="region of interest" description="Disordered" evidence="1">
    <location>
        <begin position="1"/>
        <end position="238"/>
    </location>
</feature>
<feature type="compositionally biased region" description="Low complexity" evidence="1">
    <location>
        <begin position="90"/>
        <end position="103"/>
    </location>
</feature>
<dbReference type="Proteomes" id="UP000262901">
    <property type="component" value="Unassembled WGS sequence"/>
</dbReference>
<dbReference type="EMBL" id="QVQZ01000062">
    <property type="protein sequence ID" value="RFU52177.1"/>
    <property type="molecule type" value="Genomic_DNA"/>
</dbReference>
<feature type="compositionally biased region" description="Basic residues" evidence="1">
    <location>
        <begin position="130"/>
        <end position="140"/>
    </location>
</feature>
<feature type="compositionally biased region" description="Basic residues" evidence="1">
    <location>
        <begin position="111"/>
        <end position="122"/>
    </location>
</feature>
<name>A0A372KIU1_9STRE</name>
<evidence type="ECO:0000313" key="3">
    <source>
        <dbReference type="Proteomes" id="UP000262901"/>
    </source>
</evidence>
<sequence>MPTHRCLPTKTPERQWVPTSDVAPDAANSRSPTERSRPRERDQSTPDTDPLDPEEGKEDSRDFASRGNAAAGRGGRGDTTTQPEKHTARTTRGAGPRRGSGQSRGREREGRTRRKARVRHGKTGGDPGAHRRLPTPRPARRPSGGEESTAHAGVCTEPSPQPPPHNRSHMAPQQRQDDRQALPRVIPPRTRSGEARAAVDERANAARAGGGQGASPPGDHSGETPRDRKKPAPFPEDS</sequence>
<comment type="caution">
    <text evidence="2">The sequence shown here is derived from an EMBL/GenBank/DDBJ whole genome shotgun (WGS) entry which is preliminary data.</text>
</comment>
<feature type="compositionally biased region" description="Basic and acidic residues" evidence="1">
    <location>
        <begin position="191"/>
        <end position="204"/>
    </location>
</feature>
<evidence type="ECO:0000313" key="2">
    <source>
        <dbReference type="EMBL" id="RFU52177.1"/>
    </source>
</evidence>
<gene>
    <name evidence="2" type="ORF">DDV23_11075</name>
</gene>
<proteinExistence type="predicted"/>
<accession>A0A372KIU1</accession>
<organism evidence="2 3">
    <name type="scientific">Streptococcus chenjunshii</name>
    <dbReference type="NCBI Taxonomy" id="2173853"/>
    <lineage>
        <taxon>Bacteria</taxon>
        <taxon>Bacillati</taxon>
        <taxon>Bacillota</taxon>
        <taxon>Bacilli</taxon>
        <taxon>Lactobacillales</taxon>
        <taxon>Streptococcaceae</taxon>
        <taxon>Streptococcus</taxon>
    </lineage>
</organism>
<dbReference type="AlphaFoldDB" id="A0A372KIU1"/>
<reference evidence="2 3" key="1">
    <citation type="submission" date="2018-08" db="EMBL/GenBank/DDBJ databases">
        <title>Draft genome of Streptococcus sp. nov. Z1.</title>
        <authorList>
            <person name="Tian Z."/>
        </authorList>
    </citation>
    <scope>NUCLEOTIDE SEQUENCE [LARGE SCALE GENOMIC DNA]</scope>
    <source>
        <strain evidence="3">Z1(2018)</strain>
    </source>
</reference>
<evidence type="ECO:0000256" key="1">
    <source>
        <dbReference type="SAM" id="MobiDB-lite"/>
    </source>
</evidence>